<dbReference type="Proteomes" id="UP000015441">
    <property type="component" value="Unassembled WGS sequence"/>
</dbReference>
<gene>
    <name evidence="2" type="ORF">BGHDH14_bgh04206</name>
</gene>
<dbReference type="AlphaFoldDB" id="N1J4N0"/>
<reference evidence="2 3" key="1">
    <citation type="journal article" date="2010" name="Science">
        <title>Genome expansion and gene loss in powdery mildew fungi reveal tradeoffs in extreme parasitism.</title>
        <authorList>
            <person name="Spanu P.D."/>
            <person name="Abbott J.C."/>
            <person name="Amselem J."/>
            <person name="Burgis T.A."/>
            <person name="Soanes D.M."/>
            <person name="Stueber K."/>
            <person name="Ver Loren van Themaat E."/>
            <person name="Brown J.K.M."/>
            <person name="Butcher S.A."/>
            <person name="Gurr S.J."/>
            <person name="Lebrun M.-H."/>
            <person name="Ridout C.J."/>
            <person name="Schulze-Lefert P."/>
            <person name="Talbot N.J."/>
            <person name="Ahmadinejad N."/>
            <person name="Ametz C."/>
            <person name="Barton G.R."/>
            <person name="Benjdia M."/>
            <person name="Bidzinski P."/>
            <person name="Bindschedler L.V."/>
            <person name="Both M."/>
            <person name="Brewer M.T."/>
            <person name="Cadle-Davidson L."/>
            <person name="Cadle-Davidson M.M."/>
            <person name="Collemare J."/>
            <person name="Cramer R."/>
            <person name="Frenkel O."/>
            <person name="Godfrey D."/>
            <person name="Harriman J."/>
            <person name="Hoede C."/>
            <person name="King B.C."/>
            <person name="Klages S."/>
            <person name="Kleemann J."/>
            <person name="Knoll D."/>
            <person name="Koti P.S."/>
            <person name="Kreplak J."/>
            <person name="Lopez-Ruiz F.J."/>
            <person name="Lu X."/>
            <person name="Maekawa T."/>
            <person name="Mahanil S."/>
            <person name="Micali C."/>
            <person name="Milgroom M.G."/>
            <person name="Montana G."/>
            <person name="Noir S."/>
            <person name="O'Connell R.J."/>
            <person name="Oberhaensli S."/>
            <person name="Parlange F."/>
            <person name="Pedersen C."/>
            <person name="Quesneville H."/>
            <person name="Reinhardt R."/>
            <person name="Rott M."/>
            <person name="Sacristan S."/>
            <person name="Schmidt S.M."/>
            <person name="Schoen M."/>
            <person name="Skamnioti P."/>
            <person name="Sommer H."/>
            <person name="Stephens A."/>
            <person name="Takahara H."/>
            <person name="Thordal-Christensen H."/>
            <person name="Vigouroux M."/>
            <person name="Wessling R."/>
            <person name="Wicker T."/>
            <person name="Panstruga R."/>
        </authorList>
    </citation>
    <scope>NUCLEOTIDE SEQUENCE [LARGE SCALE GENOMIC DNA]</scope>
    <source>
        <strain evidence="2">DH14</strain>
    </source>
</reference>
<evidence type="ECO:0000256" key="1">
    <source>
        <dbReference type="SAM" id="SignalP"/>
    </source>
</evidence>
<name>N1J4N0_BLUG1</name>
<dbReference type="HOGENOM" id="CLU_1578257_0_0_1"/>
<keyword evidence="3" id="KW-1185">Reference proteome</keyword>
<organism evidence="2 3">
    <name type="scientific">Blumeria graminis f. sp. hordei (strain DH14)</name>
    <name type="common">Barley powdery mildew</name>
    <name type="synonym">Oidium monilioides f. sp. hordei</name>
    <dbReference type="NCBI Taxonomy" id="546991"/>
    <lineage>
        <taxon>Eukaryota</taxon>
        <taxon>Fungi</taxon>
        <taxon>Dikarya</taxon>
        <taxon>Ascomycota</taxon>
        <taxon>Pezizomycotina</taxon>
        <taxon>Leotiomycetes</taxon>
        <taxon>Erysiphales</taxon>
        <taxon>Erysiphaceae</taxon>
        <taxon>Blumeria</taxon>
        <taxon>Blumeria hordei</taxon>
    </lineage>
</organism>
<feature type="chain" id="PRO_5004106384" evidence="1">
    <location>
        <begin position="19"/>
        <end position="158"/>
    </location>
</feature>
<comment type="caution">
    <text evidence="2">The sequence shown here is derived from an EMBL/GenBank/DDBJ whole genome shotgun (WGS) entry which is preliminary data.</text>
</comment>
<sequence>MQLAYIVQLLLFSVGSLALQKNQIENDDLISQFNCANQVFSEGEVLNFFDAAARELALTRSSMIPKMPLLKPYDPNPSYRKHKPVYYSFMAFRLRNTKVPKHVIIDGEPDYVGMAWGFKAEHVCLRREVMPQDINRPWDSKRQAQLWETYKLLHQNKV</sequence>
<feature type="signal peptide" evidence="1">
    <location>
        <begin position="1"/>
        <end position="18"/>
    </location>
</feature>
<accession>N1J4N0</accession>
<protein>
    <submittedName>
        <fullName evidence="2">CSEP0188 putative effector protein</fullName>
    </submittedName>
</protein>
<dbReference type="OrthoDB" id="10308123at2759"/>
<evidence type="ECO:0000313" key="2">
    <source>
        <dbReference type="EMBL" id="CCU74165.1"/>
    </source>
</evidence>
<proteinExistence type="predicted"/>
<evidence type="ECO:0000313" key="3">
    <source>
        <dbReference type="Proteomes" id="UP000015441"/>
    </source>
</evidence>
<keyword evidence="1" id="KW-0732">Signal</keyword>
<dbReference type="InParanoid" id="N1J4N0"/>
<dbReference type="EMBL" id="CAUH01000026">
    <property type="protein sequence ID" value="CCU74165.1"/>
    <property type="molecule type" value="Genomic_DNA"/>
</dbReference>